<accession>A0ABV9QLB8</accession>
<dbReference type="Proteomes" id="UP001595916">
    <property type="component" value="Unassembled WGS sequence"/>
</dbReference>
<protein>
    <submittedName>
        <fullName evidence="1">Uncharacterized protein</fullName>
    </submittedName>
</protein>
<evidence type="ECO:0000313" key="2">
    <source>
        <dbReference type="Proteomes" id="UP001595916"/>
    </source>
</evidence>
<name>A0ABV9QLB8_9FIRM</name>
<dbReference type="EMBL" id="JBHSHL010000030">
    <property type="protein sequence ID" value="MFC4805003.1"/>
    <property type="molecule type" value="Genomic_DNA"/>
</dbReference>
<evidence type="ECO:0000313" key="1">
    <source>
        <dbReference type="EMBL" id="MFC4805003.1"/>
    </source>
</evidence>
<proteinExistence type="predicted"/>
<organism evidence="1 2">
    <name type="scientific">Filifactor villosus</name>
    <dbReference type="NCBI Taxonomy" id="29374"/>
    <lineage>
        <taxon>Bacteria</taxon>
        <taxon>Bacillati</taxon>
        <taxon>Bacillota</taxon>
        <taxon>Clostridia</taxon>
        <taxon>Peptostreptococcales</taxon>
        <taxon>Filifactoraceae</taxon>
        <taxon>Filifactor</taxon>
    </lineage>
</organism>
<comment type="caution">
    <text evidence="1">The sequence shown here is derived from an EMBL/GenBank/DDBJ whole genome shotgun (WGS) entry which is preliminary data.</text>
</comment>
<reference evidence="2" key="1">
    <citation type="journal article" date="2019" name="Int. J. Syst. Evol. Microbiol.">
        <title>The Global Catalogue of Microorganisms (GCM) 10K type strain sequencing project: providing services to taxonomists for standard genome sequencing and annotation.</title>
        <authorList>
            <consortium name="The Broad Institute Genomics Platform"/>
            <consortium name="The Broad Institute Genome Sequencing Center for Infectious Disease"/>
            <person name="Wu L."/>
            <person name="Ma J."/>
        </authorList>
    </citation>
    <scope>NUCLEOTIDE SEQUENCE [LARGE SCALE GENOMIC DNA]</scope>
    <source>
        <strain evidence="2">CCUG 46385</strain>
    </source>
</reference>
<gene>
    <name evidence="1" type="ORF">ACFO4R_07905</name>
</gene>
<keyword evidence="2" id="KW-1185">Reference proteome</keyword>
<dbReference type="RefSeq" id="WP_379788541.1">
    <property type="nucleotide sequence ID" value="NZ_JBHSHL010000030.1"/>
</dbReference>
<sequence>MSINRDRKENIAVFDVKLTSCALNYIKRNKITDLYIEPLKRRVCCRSYMDVDILRKPSGRIEVFEQATREGVTFHIFPEIRLKDNVLAIDCGRFMLVEKLFVNSYEYDFGFAPSKE</sequence>